<keyword evidence="7 17" id="KW-0255">Endonuclease</keyword>
<keyword evidence="10" id="KW-0694">RNA-binding</keyword>
<dbReference type="GO" id="GO:0003677">
    <property type="term" value="F:DNA binding"/>
    <property type="evidence" value="ECO:0007669"/>
    <property type="project" value="UniProtKB-KW"/>
</dbReference>
<evidence type="ECO:0000256" key="4">
    <source>
        <dbReference type="ARBA" id="ARBA00022490"/>
    </source>
</evidence>
<dbReference type="Proteomes" id="UP001279410">
    <property type="component" value="Unassembled WGS sequence"/>
</dbReference>
<evidence type="ECO:0000256" key="7">
    <source>
        <dbReference type="ARBA" id="ARBA00022759"/>
    </source>
</evidence>
<evidence type="ECO:0000256" key="2">
    <source>
        <dbReference type="ARBA" id="ARBA00004210"/>
    </source>
</evidence>
<keyword evidence="6" id="KW-0479">Metal-binding</keyword>
<evidence type="ECO:0000313" key="18">
    <source>
        <dbReference type="Proteomes" id="UP001279410"/>
    </source>
</evidence>
<comment type="similarity">
    <text evidence="14">Belongs to the endonuclease V family.</text>
</comment>
<evidence type="ECO:0000256" key="14">
    <source>
        <dbReference type="ARBA" id="ARBA00061268"/>
    </source>
</evidence>
<dbReference type="GO" id="GO:0046872">
    <property type="term" value="F:metal ion binding"/>
    <property type="evidence" value="ECO:0007669"/>
    <property type="project" value="UniProtKB-KW"/>
</dbReference>
<comment type="subunit">
    <text evidence="15">Monomer. Interacts with PABPC1; the interaction is RNA-dependent and stimulates ENDOV activity.</text>
</comment>
<accession>A0AAD3MWA7</accession>
<evidence type="ECO:0000256" key="10">
    <source>
        <dbReference type="ARBA" id="ARBA00022884"/>
    </source>
</evidence>
<comment type="cofactor">
    <cofactor evidence="1">
        <name>Mg(2+)</name>
        <dbReference type="ChEBI" id="CHEBI:18420"/>
    </cofactor>
</comment>
<keyword evidence="18" id="KW-1185">Reference proteome</keyword>
<comment type="subcellular location">
    <subcellularLocation>
        <location evidence="2">Cytoplasm</location>
        <location evidence="2">Stress granule</location>
    </subcellularLocation>
    <subcellularLocation>
        <location evidence="3">Nucleus</location>
        <location evidence="3">Nucleolus</location>
    </subcellularLocation>
</comment>
<evidence type="ECO:0000256" key="11">
    <source>
        <dbReference type="ARBA" id="ARBA00023125"/>
    </source>
</evidence>
<keyword evidence="5" id="KW-0540">Nuclease</keyword>
<organism evidence="17 18">
    <name type="scientific">Lates japonicus</name>
    <name type="common">Japanese lates</name>
    <dbReference type="NCBI Taxonomy" id="270547"/>
    <lineage>
        <taxon>Eukaryota</taxon>
        <taxon>Metazoa</taxon>
        <taxon>Chordata</taxon>
        <taxon>Craniata</taxon>
        <taxon>Vertebrata</taxon>
        <taxon>Euteleostomi</taxon>
        <taxon>Actinopterygii</taxon>
        <taxon>Neopterygii</taxon>
        <taxon>Teleostei</taxon>
        <taxon>Neoteleostei</taxon>
        <taxon>Acanthomorphata</taxon>
        <taxon>Carangaria</taxon>
        <taxon>Carangaria incertae sedis</taxon>
        <taxon>Centropomidae</taxon>
        <taxon>Lates</taxon>
    </lineage>
</organism>
<keyword evidence="4" id="KW-0963">Cytoplasm</keyword>
<evidence type="ECO:0000256" key="5">
    <source>
        <dbReference type="ARBA" id="ARBA00022722"/>
    </source>
</evidence>
<dbReference type="GO" id="GO:0006281">
    <property type="term" value="P:DNA repair"/>
    <property type="evidence" value="ECO:0007669"/>
    <property type="project" value="InterPro"/>
</dbReference>
<dbReference type="GO" id="GO:0010494">
    <property type="term" value="C:cytoplasmic stress granule"/>
    <property type="evidence" value="ECO:0007669"/>
    <property type="project" value="UniProtKB-SubCell"/>
</dbReference>
<dbReference type="Pfam" id="PF04493">
    <property type="entry name" value="Endonuclease_5"/>
    <property type="match status" value="1"/>
</dbReference>
<dbReference type="HAMAP" id="MF_00801">
    <property type="entry name" value="Endonuclease_5"/>
    <property type="match status" value="1"/>
</dbReference>
<proteinExistence type="inferred from homology"/>
<dbReference type="PANTHER" id="PTHR28511">
    <property type="entry name" value="ENDONUCLEASE V"/>
    <property type="match status" value="1"/>
</dbReference>
<gene>
    <name evidence="17" type="ORF">AKAME5_001292400</name>
</gene>
<dbReference type="GO" id="GO:0005730">
    <property type="term" value="C:nucleolus"/>
    <property type="evidence" value="ECO:0007669"/>
    <property type="project" value="UniProtKB-SubCell"/>
</dbReference>
<sequence length="270" mass="30026">MSAPPAEDLVRQWESEQACLRQQVVEEDTEDWQRSPDFSGLERVGGVDLSFIKGDDINACAQLVVLSYPDLEVLYEDSQMVTLTAPYIAGFLAFRETPFLLEALQRLQENQPTLLPQVVFVDGNGLFHYREFGLACHLGVLSGLPCVGVAKNLLQVQGVYKSEEHQSQIAALQRGGDGFPLTAASGKVLGKNVEKLLEMFLSVCRRLRSSDRSSKPVYVSVGHKISLDTAVRLTHSCCRYRVPEPIRLADCLSREYLRVHFPAADTGIKE</sequence>
<dbReference type="EMBL" id="BRZM01000043">
    <property type="protein sequence ID" value="GLD61076.1"/>
    <property type="molecule type" value="Genomic_DNA"/>
</dbReference>
<dbReference type="GO" id="GO:0003727">
    <property type="term" value="F:single-stranded RNA binding"/>
    <property type="evidence" value="ECO:0007669"/>
    <property type="project" value="TreeGrafter"/>
</dbReference>
<protein>
    <recommendedName>
        <fullName evidence="16">Endonuclease V</fullName>
    </recommendedName>
</protein>
<evidence type="ECO:0000256" key="16">
    <source>
        <dbReference type="ARBA" id="ARBA00071695"/>
    </source>
</evidence>
<comment type="function">
    <text evidence="13">Endoribonuclease that specifically cleaves inosine-containing RNAs: cleaves RNA at the second phosphodiester bond 3' to inosine. Active against both single-stranded and double-stranded RNAs. Has strong preference for single-stranded RNAs (ssRNAs) toward double-stranded RNAs (dsRNAs). Cleaves mRNAs and tRNAs containing inosine. Also able to cleave structure-specific dsRNA substrates containing the specific sites 5'-IIUI-3' and 5'-UIUU-3'. Inosine is present in a number of RNAs following editing; the function of inosine-specific endoribonuclease is still unclear: it could either play a regulatory role in edited RNAs, or be involved in antiviral response by removing the hyperedited long viral dsRNA genome that has undergone A-to-I editing. Binds branched DNA structures.</text>
</comment>
<evidence type="ECO:0000256" key="15">
    <source>
        <dbReference type="ARBA" id="ARBA00061971"/>
    </source>
</evidence>
<keyword evidence="11" id="KW-0238">DNA-binding</keyword>
<evidence type="ECO:0000256" key="8">
    <source>
        <dbReference type="ARBA" id="ARBA00022801"/>
    </source>
</evidence>
<reference evidence="17" key="1">
    <citation type="submission" date="2022-08" db="EMBL/GenBank/DDBJ databases">
        <title>Genome sequencing of akame (Lates japonicus).</title>
        <authorList>
            <person name="Hashiguchi Y."/>
            <person name="Takahashi H."/>
        </authorList>
    </citation>
    <scope>NUCLEOTIDE SEQUENCE</scope>
    <source>
        <strain evidence="17">Kochi</strain>
    </source>
</reference>
<evidence type="ECO:0000256" key="1">
    <source>
        <dbReference type="ARBA" id="ARBA00001946"/>
    </source>
</evidence>
<dbReference type="GO" id="GO:0016891">
    <property type="term" value="F:RNA endonuclease activity producing 5'-phosphomonoesters, hydrolytic mechanism"/>
    <property type="evidence" value="ECO:0007669"/>
    <property type="project" value="TreeGrafter"/>
</dbReference>
<evidence type="ECO:0000256" key="6">
    <source>
        <dbReference type="ARBA" id="ARBA00022723"/>
    </source>
</evidence>
<keyword evidence="12" id="KW-0539">Nucleus</keyword>
<evidence type="ECO:0000256" key="3">
    <source>
        <dbReference type="ARBA" id="ARBA00004604"/>
    </source>
</evidence>
<keyword evidence="9" id="KW-0460">Magnesium</keyword>
<evidence type="ECO:0000256" key="9">
    <source>
        <dbReference type="ARBA" id="ARBA00022842"/>
    </source>
</evidence>
<evidence type="ECO:0000256" key="13">
    <source>
        <dbReference type="ARBA" id="ARBA00056032"/>
    </source>
</evidence>
<dbReference type="Gene3D" id="3.30.2170.10">
    <property type="entry name" value="archaeoglobus fulgidus dsm 4304 superfamily"/>
    <property type="match status" value="1"/>
</dbReference>
<name>A0AAD3MWA7_LATJO</name>
<dbReference type="FunFam" id="3.30.2170.10:FF:000002">
    <property type="entry name" value="Endonuclease V"/>
    <property type="match status" value="1"/>
</dbReference>
<dbReference type="PANTHER" id="PTHR28511:SF1">
    <property type="entry name" value="ENDONUCLEASE V"/>
    <property type="match status" value="1"/>
</dbReference>
<dbReference type="AlphaFoldDB" id="A0AAD3MWA7"/>
<comment type="caution">
    <text evidence="17">The sequence shown here is derived from an EMBL/GenBank/DDBJ whole genome shotgun (WGS) entry which is preliminary data.</text>
</comment>
<evidence type="ECO:0000256" key="12">
    <source>
        <dbReference type="ARBA" id="ARBA00023242"/>
    </source>
</evidence>
<keyword evidence="8" id="KW-0378">Hydrolase</keyword>
<dbReference type="CDD" id="cd06559">
    <property type="entry name" value="Endonuclease_V"/>
    <property type="match status" value="1"/>
</dbReference>
<evidence type="ECO:0000313" key="17">
    <source>
        <dbReference type="EMBL" id="GLD61076.1"/>
    </source>
</evidence>
<dbReference type="InterPro" id="IPR007581">
    <property type="entry name" value="Endonuclease-V"/>
</dbReference>